<keyword evidence="2" id="KW-0677">Repeat</keyword>
<dbReference type="Ensembl" id="ENSSGRT00000111550.1">
    <property type="protein sequence ID" value="ENSSGRP00000104930.1"/>
    <property type="gene ID" value="ENSSGRG00000051983.1"/>
</dbReference>
<dbReference type="InterPro" id="IPR032675">
    <property type="entry name" value="LRR_dom_sf"/>
</dbReference>
<evidence type="ECO:0000313" key="3">
    <source>
        <dbReference type="Ensembl" id="ENSSGRP00000104930.1"/>
    </source>
</evidence>
<dbReference type="SMART" id="SM00368">
    <property type="entry name" value="LRR_RI"/>
    <property type="match status" value="5"/>
</dbReference>
<dbReference type="InterPro" id="IPR051261">
    <property type="entry name" value="NLR"/>
</dbReference>
<dbReference type="Gene3D" id="3.80.10.10">
    <property type="entry name" value="Ribonuclease Inhibitor"/>
    <property type="match status" value="2"/>
</dbReference>
<dbReference type="AlphaFoldDB" id="A0A672SUU6"/>
<reference evidence="3" key="2">
    <citation type="submission" date="2025-09" db="UniProtKB">
        <authorList>
            <consortium name="Ensembl"/>
        </authorList>
    </citation>
    <scope>IDENTIFICATION</scope>
</reference>
<dbReference type="Proteomes" id="UP000472262">
    <property type="component" value="Unassembled WGS sequence"/>
</dbReference>
<name>A0A672SUU6_SINGR</name>
<dbReference type="FunFam" id="3.80.10.10:FF:000947">
    <property type="entry name" value="Si:dkey-286j17.4"/>
    <property type="match status" value="1"/>
</dbReference>
<dbReference type="Pfam" id="PF13516">
    <property type="entry name" value="LRR_6"/>
    <property type="match status" value="5"/>
</dbReference>
<keyword evidence="4" id="KW-1185">Reference proteome</keyword>
<sequence length="257" mass="28613">SLCGCSITEKQCLSLSSALRSNLSHLRDLCRCSITEKQCLILTSALKTNPSHLTELDLSENKLQNRGVKILCDVVKDSDCKLERLRSGTFMSSHICEKVFTLFVLSFCLIFCSLSQCRLRYCDMTDEGCSAVTSALQPNPSNLRELDLSGNQLGVENLGVLLKNPEFKLEILALGCCDVTDEGCSAVTSALKSNPSHLRELNLSGNQLGDSGVKHLCDLLRNPQCKLEKLERSGNRLKQSNMNDIRLFWQSYMVFQH</sequence>
<evidence type="ECO:0000256" key="1">
    <source>
        <dbReference type="ARBA" id="ARBA00022614"/>
    </source>
</evidence>
<dbReference type="PROSITE" id="PS51450">
    <property type="entry name" value="LRR"/>
    <property type="match status" value="2"/>
</dbReference>
<protein>
    <recommendedName>
        <fullName evidence="5">NACHT LRR and PYD domain-containing protein</fullName>
    </recommendedName>
</protein>
<evidence type="ECO:0008006" key="5">
    <source>
        <dbReference type="Google" id="ProtNLM"/>
    </source>
</evidence>
<organism evidence="3 4">
    <name type="scientific">Sinocyclocheilus grahami</name>
    <name type="common">Dianchi golden-line fish</name>
    <name type="synonym">Barbus grahami</name>
    <dbReference type="NCBI Taxonomy" id="75366"/>
    <lineage>
        <taxon>Eukaryota</taxon>
        <taxon>Metazoa</taxon>
        <taxon>Chordata</taxon>
        <taxon>Craniata</taxon>
        <taxon>Vertebrata</taxon>
        <taxon>Euteleostomi</taxon>
        <taxon>Actinopterygii</taxon>
        <taxon>Neopterygii</taxon>
        <taxon>Teleostei</taxon>
        <taxon>Ostariophysi</taxon>
        <taxon>Cypriniformes</taxon>
        <taxon>Cyprinidae</taxon>
        <taxon>Cyprininae</taxon>
        <taxon>Sinocyclocheilus</taxon>
    </lineage>
</organism>
<evidence type="ECO:0000313" key="4">
    <source>
        <dbReference type="Proteomes" id="UP000472262"/>
    </source>
</evidence>
<keyword evidence="1" id="KW-0433">Leucine-rich repeat</keyword>
<dbReference type="SUPFAM" id="SSF52047">
    <property type="entry name" value="RNI-like"/>
    <property type="match status" value="1"/>
</dbReference>
<proteinExistence type="predicted"/>
<dbReference type="PRINTS" id="PR00019">
    <property type="entry name" value="LEURICHRPT"/>
</dbReference>
<dbReference type="PANTHER" id="PTHR24106">
    <property type="entry name" value="NACHT, LRR AND CARD DOMAINS-CONTAINING"/>
    <property type="match status" value="1"/>
</dbReference>
<accession>A0A672SUU6</accession>
<dbReference type="InterPro" id="IPR001611">
    <property type="entry name" value="Leu-rich_rpt"/>
</dbReference>
<reference evidence="3" key="1">
    <citation type="submission" date="2025-08" db="UniProtKB">
        <authorList>
            <consortium name="Ensembl"/>
        </authorList>
    </citation>
    <scope>IDENTIFICATION</scope>
</reference>
<evidence type="ECO:0000256" key="2">
    <source>
        <dbReference type="ARBA" id="ARBA00022737"/>
    </source>
</evidence>